<dbReference type="Proteomes" id="UP000503129">
    <property type="component" value="Chromosome"/>
</dbReference>
<dbReference type="AlphaFoldDB" id="A0A856MIS0"/>
<dbReference type="Gene3D" id="3.90.1300.10">
    <property type="entry name" value="Amidase signature (AS) domain"/>
    <property type="match status" value="1"/>
</dbReference>
<evidence type="ECO:0000259" key="1">
    <source>
        <dbReference type="Pfam" id="PF01425"/>
    </source>
</evidence>
<dbReference type="PANTHER" id="PTHR43372:SF4">
    <property type="entry name" value="FATTY-ACID AMIDE HYDROLASE 2"/>
    <property type="match status" value="1"/>
</dbReference>
<keyword evidence="3" id="KW-1185">Reference proteome</keyword>
<dbReference type="EMBL" id="CP030118">
    <property type="protein sequence ID" value="QDL08876.1"/>
    <property type="molecule type" value="Genomic_DNA"/>
</dbReference>
<accession>A0A856MIS0</accession>
<dbReference type="KEGG" id="bsen:DP114_14095"/>
<protein>
    <submittedName>
        <fullName evidence="2">Amidase</fullName>
    </submittedName>
</protein>
<reference evidence="2 3" key="1">
    <citation type="submission" date="2018-06" db="EMBL/GenBank/DDBJ databases">
        <title>Comparative genomics of Brasilonema spp. strains.</title>
        <authorList>
            <person name="Alvarenga D.O."/>
            <person name="Fiore M.F."/>
            <person name="Varani A.M."/>
        </authorList>
    </citation>
    <scope>NUCLEOTIDE SEQUENCE [LARGE SCALE GENOMIC DNA]</scope>
    <source>
        <strain evidence="2 3">CENA114</strain>
    </source>
</reference>
<organism evidence="2 3">
    <name type="scientific">Brasilonema sennae CENA114</name>
    <dbReference type="NCBI Taxonomy" id="415709"/>
    <lineage>
        <taxon>Bacteria</taxon>
        <taxon>Bacillati</taxon>
        <taxon>Cyanobacteriota</taxon>
        <taxon>Cyanophyceae</taxon>
        <taxon>Nostocales</taxon>
        <taxon>Scytonemataceae</taxon>
        <taxon>Brasilonema</taxon>
        <taxon>Bromeliae group (in: Brasilonema)</taxon>
    </lineage>
</organism>
<dbReference type="PANTHER" id="PTHR43372">
    <property type="entry name" value="FATTY-ACID AMIDE HYDROLASE"/>
    <property type="match status" value="1"/>
</dbReference>
<sequence>MTDLVFTPAHQLARMIRARTVSAVEVLDAQLIQIVKHNTKLNAICTLDEEHARQRAKQADEALARGENWGVLHGVPITIKDIFETAGLRTTAGYKPLKDYIPKQDATAVARLRAAGAVILGKTNQAELAGDFQSTNDIFPRVNNPWNLDYTAGGSSGGSAAAVAAGLSPLDLGSDIAGSIRQPAHLCGVFGLKPTDRRVSTAGHIPEVPGMPRCIRQMLTAGPFARSIEDLTLCLQLIAGADLRQPEIPPVGLDTPAPQSLQTLRIAWTDEFSAFGVASEIRLAMQAVANTLVQTGVQIEQWVPPGFDFAAGLQLYNVVVAYTMLYSQPINLDAVGKTISLMFREWTQGDRSLRSRSRSVSEGLSVRSAQSLYKVTGVLPTFLNPTMKGYFQALQERDRLIAQMEQALLQWDVWLCPVAMTTAFTHRPKGEAVEVDGKKVPYFMASGAYTMPFSLTGHPVVVIPIGQTKDGLPIGMQIVGKRWREMELLAIAQEINKVIGAFQRPSGY</sequence>
<feature type="domain" description="Amidase" evidence="1">
    <location>
        <begin position="25"/>
        <end position="489"/>
    </location>
</feature>
<dbReference type="Pfam" id="PF01425">
    <property type="entry name" value="Amidase"/>
    <property type="match status" value="1"/>
</dbReference>
<dbReference type="SUPFAM" id="SSF75304">
    <property type="entry name" value="Amidase signature (AS) enzymes"/>
    <property type="match status" value="1"/>
</dbReference>
<proteinExistence type="predicted"/>
<gene>
    <name evidence="2" type="ORF">DP114_14095</name>
</gene>
<evidence type="ECO:0000313" key="2">
    <source>
        <dbReference type="EMBL" id="QDL08876.1"/>
    </source>
</evidence>
<dbReference type="InterPro" id="IPR036928">
    <property type="entry name" value="AS_sf"/>
</dbReference>
<dbReference type="InterPro" id="IPR023631">
    <property type="entry name" value="Amidase_dom"/>
</dbReference>
<name>A0A856MIS0_9CYAN</name>
<dbReference type="GO" id="GO:0012505">
    <property type="term" value="C:endomembrane system"/>
    <property type="evidence" value="ECO:0007669"/>
    <property type="project" value="TreeGrafter"/>
</dbReference>
<dbReference type="InterPro" id="IPR052739">
    <property type="entry name" value="FAAH2"/>
</dbReference>
<dbReference type="RefSeq" id="WP_171976367.1">
    <property type="nucleotide sequence ID" value="NZ_CAWOXK010000001.1"/>
</dbReference>
<dbReference type="PIRSF" id="PIRSF001221">
    <property type="entry name" value="Amidase_fungi"/>
    <property type="match status" value="1"/>
</dbReference>
<evidence type="ECO:0000313" key="3">
    <source>
        <dbReference type="Proteomes" id="UP000503129"/>
    </source>
</evidence>